<evidence type="ECO:0000313" key="1">
    <source>
        <dbReference type="EMBL" id="RWX73612.1"/>
    </source>
</evidence>
<dbReference type="SUPFAM" id="SSF52935">
    <property type="entry name" value="PK C-terminal domain-like"/>
    <property type="match status" value="1"/>
</dbReference>
<reference evidence="1 2" key="1">
    <citation type="submission" date="2018-12" db="EMBL/GenBank/DDBJ databases">
        <title>The complete genome of the methanogenic archaea of the candidate phylum Verstraetearchaeota, obtained from the metagenome of underground thermal water.</title>
        <authorList>
            <person name="Kadnikov V.V."/>
            <person name="Mardanov A.V."/>
            <person name="Beletsky A.V."/>
            <person name="Karnachuk O.V."/>
            <person name="Ravin N.V."/>
        </authorList>
    </citation>
    <scope>NUCLEOTIDE SEQUENCE [LARGE SCALE GENOMIC DNA]</scope>
    <source>
        <strain evidence="1">Ch88</strain>
    </source>
</reference>
<organism evidence="1 2">
    <name type="scientific">Methanosuratincola subterraneus</name>
    <dbReference type="NCBI Taxonomy" id="2593994"/>
    <lineage>
        <taxon>Archaea</taxon>
        <taxon>Thermoproteota</taxon>
        <taxon>Methanosuratincolia</taxon>
        <taxon>Candidatus Methanomethylicales</taxon>
        <taxon>Candidatus Methanomethylicaceae</taxon>
        <taxon>Candidatus Methanosuratincola (ex Vanwonterghem et al. 2016)</taxon>
    </lineage>
</organism>
<dbReference type="EMBL" id="RXGA01000002">
    <property type="protein sequence ID" value="RWX73612.1"/>
    <property type="molecule type" value="Genomic_DNA"/>
</dbReference>
<dbReference type="Proteomes" id="UP000288215">
    <property type="component" value="Unassembled WGS sequence"/>
</dbReference>
<dbReference type="InterPro" id="IPR036918">
    <property type="entry name" value="Pyrv_Knase_C_sf"/>
</dbReference>
<dbReference type="Gene3D" id="3.40.1380.20">
    <property type="entry name" value="Pyruvate kinase, C-terminal domain"/>
    <property type="match status" value="1"/>
</dbReference>
<evidence type="ECO:0000313" key="2">
    <source>
        <dbReference type="Proteomes" id="UP000288215"/>
    </source>
</evidence>
<name>A0A3S3TSD1_METS7</name>
<gene>
    <name evidence="1" type="ORF">Metus_0391</name>
</gene>
<proteinExistence type="predicted"/>
<comment type="caution">
    <text evidence="1">The sequence shown here is derived from an EMBL/GenBank/DDBJ whole genome shotgun (WGS) entry which is preliminary data.</text>
</comment>
<sequence length="204" mass="22692">MTFKMREVYYFERPGPQNTDLVVEAVTKHIERSGIRDLVVASSTGKTALDFARALRDEARIVCVSDGPYRREMGFEWPCMDPSAKEELENLGAIVLDSAPYMLHGSLYEGSEAEIPTPEKTFRDTLYAFGQGMKVAVEVVLCAVECGVLEPYKDVIGVGGSGDGADTAIVLRSTFPGTVFSRDKTKRLEIKEILAMPLEKKWWD</sequence>
<dbReference type="AlphaFoldDB" id="A0A3S3TSD1"/>
<protein>
    <submittedName>
        <fullName evidence="1">Uncharacterized protein</fullName>
    </submittedName>
</protein>
<accession>A0A3S3TSD1</accession>